<evidence type="ECO:0000256" key="2">
    <source>
        <dbReference type="ARBA" id="ARBA00022833"/>
    </source>
</evidence>
<feature type="region of interest" description="Disordered" evidence="6">
    <location>
        <begin position="71"/>
        <end position="96"/>
    </location>
</feature>
<protein>
    <submittedName>
        <fullName evidence="8">Transcription factor PfmaH</fullName>
    </submittedName>
</protein>
<keyword evidence="2" id="KW-0862">Zinc</keyword>
<keyword evidence="4" id="KW-0804">Transcription</keyword>
<evidence type="ECO:0000256" key="1">
    <source>
        <dbReference type="ARBA" id="ARBA00022723"/>
    </source>
</evidence>
<dbReference type="Proteomes" id="UP000660729">
    <property type="component" value="Unassembled WGS sequence"/>
</dbReference>
<reference evidence="8" key="1">
    <citation type="submission" date="2020-04" db="EMBL/GenBank/DDBJ databases">
        <title>Draft genome resource of the tomato pathogen Pseudocercospora fuligena.</title>
        <authorList>
            <person name="Zaccaron A."/>
        </authorList>
    </citation>
    <scope>NUCLEOTIDE SEQUENCE</scope>
    <source>
        <strain evidence="8">PF001</strain>
    </source>
</reference>
<evidence type="ECO:0000313" key="9">
    <source>
        <dbReference type="Proteomes" id="UP000660729"/>
    </source>
</evidence>
<dbReference type="PANTHER" id="PTHR47660:SF2">
    <property type="entry name" value="TRANSCRIPTION FACTOR WITH C2H2 AND ZN(2)-CYS(6) DNA BINDING DOMAIN (EUROFUNG)"/>
    <property type="match status" value="1"/>
</dbReference>
<keyword evidence="1" id="KW-0479">Metal-binding</keyword>
<proteinExistence type="predicted"/>
<organism evidence="8 9">
    <name type="scientific">Pseudocercospora fuligena</name>
    <dbReference type="NCBI Taxonomy" id="685502"/>
    <lineage>
        <taxon>Eukaryota</taxon>
        <taxon>Fungi</taxon>
        <taxon>Dikarya</taxon>
        <taxon>Ascomycota</taxon>
        <taxon>Pezizomycotina</taxon>
        <taxon>Dothideomycetes</taxon>
        <taxon>Dothideomycetidae</taxon>
        <taxon>Mycosphaerellales</taxon>
        <taxon>Mycosphaerellaceae</taxon>
        <taxon>Pseudocercospora</taxon>
    </lineage>
</organism>
<dbReference type="PANTHER" id="PTHR47660">
    <property type="entry name" value="TRANSCRIPTION FACTOR WITH C2H2 AND ZN(2)-CYS(6) DNA BINDING DOMAIN (EUROFUNG)-RELATED-RELATED"/>
    <property type="match status" value="1"/>
</dbReference>
<dbReference type="GO" id="GO:0008270">
    <property type="term" value="F:zinc ion binding"/>
    <property type="evidence" value="ECO:0007669"/>
    <property type="project" value="InterPro"/>
</dbReference>
<evidence type="ECO:0000259" key="7">
    <source>
        <dbReference type="Pfam" id="PF04082"/>
    </source>
</evidence>
<dbReference type="OrthoDB" id="40579at2759"/>
<keyword evidence="5" id="KW-0539">Nucleus</keyword>
<evidence type="ECO:0000256" key="3">
    <source>
        <dbReference type="ARBA" id="ARBA00023015"/>
    </source>
</evidence>
<dbReference type="InterPro" id="IPR007219">
    <property type="entry name" value="XnlR_reg_dom"/>
</dbReference>
<dbReference type="Pfam" id="PF04082">
    <property type="entry name" value="Fungal_trans"/>
    <property type="match status" value="1"/>
</dbReference>
<gene>
    <name evidence="8" type="ORF">HII31_05472</name>
</gene>
<evidence type="ECO:0000256" key="5">
    <source>
        <dbReference type="ARBA" id="ARBA00023242"/>
    </source>
</evidence>
<keyword evidence="3" id="KW-0805">Transcription regulation</keyword>
<feature type="domain" description="Xylanolytic transcriptional activator regulatory" evidence="7">
    <location>
        <begin position="206"/>
        <end position="393"/>
    </location>
</feature>
<keyword evidence="9" id="KW-1185">Reference proteome</keyword>
<evidence type="ECO:0000313" key="8">
    <source>
        <dbReference type="EMBL" id="KAF7193246.1"/>
    </source>
</evidence>
<dbReference type="EMBL" id="JABCIY010000091">
    <property type="protein sequence ID" value="KAF7193246.1"/>
    <property type="molecule type" value="Genomic_DNA"/>
</dbReference>
<name>A0A8H6RIT4_9PEZI</name>
<evidence type="ECO:0000256" key="4">
    <source>
        <dbReference type="ARBA" id="ARBA00023163"/>
    </source>
</evidence>
<comment type="caution">
    <text evidence="8">The sequence shown here is derived from an EMBL/GenBank/DDBJ whole genome shotgun (WGS) entry which is preliminary data.</text>
</comment>
<dbReference type="GO" id="GO:0003677">
    <property type="term" value="F:DNA binding"/>
    <property type="evidence" value="ECO:0007669"/>
    <property type="project" value="InterPro"/>
</dbReference>
<dbReference type="AlphaFoldDB" id="A0A8H6RIT4"/>
<evidence type="ECO:0000256" key="6">
    <source>
        <dbReference type="SAM" id="MobiDB-lite"/>
    </source>
</evidence>
<dbReference type="GO" id="GO:0006351">
    <property type="term" value="P:DNA-templated transcription"/>
    <property type="evidence" value="ECO:0007669"/>
    <property type="project" value="InterPro"/>
</dbReference>
<accession>A0A8H6RIT4</accession>
<sequence length="705" mass="78777">MDSFPIAPDAFAGNMSMSDLGFPDFFEQIMMPDLASVGTFDNVQLPPDVSNFTQDFTMDVSDFDFSFLASGLTRPPSPQQTQDPSDEVGNGLSVPTSDAHLRSEAFKKSPWSWNHWIPERNHNAFTGQGEINVQADRVDATDQHVSPTVKRNVHCELDQEARDRMIRVVTKTAQSKLEVPSFPSLELLEDLIDVFLLQDGSAIDTFVHASSFSSKTAMTELLMGMVAAGSRYVALAPVWKMGLVLQEVVRLAITDAFEADNSNTRELQALQAYILWLSVGVWSGFRRKTEIAVSFCQPVVTMLTWANAFAKFRYSDIVPHVNDSDETVTAKWKSWVEQEGLKRLVLHTFLHDSKVSITHLKNRLISPSQMMLPLPATLDLWNAPIAHAWRNAYLARQPLPDSAQASMLDVFGNLAMLDTLGNAIDKPLCVLTACHALAHEVWHFRQQATLLANWQIQGRRDRWLAHLNRQRDLLDDLTTIGTYCETNDEFSPWIAFTVEFLAMSLHVSLEDILTFSGKSGEEEARRVYPRVRTWTQETEARTAVWHAGQVIRVARTFEKTRLRDFYAVALYQATLTLWVYGMVTSNTARRSGEKTPVRGQSSNLPTDLLSQTTRIFLDDSNEKAAKTFKLLGQGVPGLKSILAGMPNAHHWGGTSNFCSLANSKGVMLVSGEILKGNFPESRNGLPPLVENLVNLMNELGKLSGK</sequence>